<dbReference type="EMBL" id="LXQA010368262">
    <property type="protein sequence ID" value="MCI47160.1"/>
    <property type="molecule type" value="Genomic_DNA"/>
</dbReference>
<protein>
    <submittedName>
        <fullName evidence="2">Uncharacterized protein</fullName>
    </submittedName>
</protein>
<feature type="region of interest" description="Disordered" evidence="1">
    <location>
        <begin position="38"/>
        <end position="84"/>
    </location>
</feature>
<proteinExistence type="predicted"/>
<name>A0A392SGR5_9FABA</name>
<evidence type="ECO:0000256" key="1">
    <source>
        <dbReference type="SAM" id="MobiDB-lite"/>
    </source>
</evidence>
<dbReference type="AlphaFoldDB" id="A0A392SGR5"/>
<keyword evidence="3" id="KW-1185">Reference proteome</keyword>
<reference evidence="2 3" key="1">
    <citation type="journal article" date="2018" name="Front. Plant Sci.">
        <title>Red Clover (Trifolium pratense) and Zigzag Clover (T. medium) - A Picture of Genomic Similarities and Differences.</title>
        <authorList>
            <person name="Dluhosova J."/>
            <person name="Istvanek J."/>
            <person name="Nedelnik J."/>
            <person name="Repkova J."/>
        </authorList>
    </citation>
    <scope>NUCLEOTIDE SEQUENCE [LARGE SCALE GENOMIC DNA]</scope>
    <source>
        <strain evidence="3">cv. 10/8</strain>
        <tissue evidence="2">Leaf</tissue>
    </source>
</reference>
<accession>A0A392SGR5</accession>
<sequence>MKTISEEQLQAFILKAREKKNRSQATVVADPVSQLVVDDPASKGSKRKNQEEMTHISIEVPNKGEGVIVEGDPSEAPLGPAKKK</sequence>
<evidence type="ECO:0000313" key="3">
    <source>
        <dbReference type="Proteomes" id="UP000265520"/>
    </source>
</evidence>
<comment type="caution">
    <text evidence="2">The sequence shown here is derived from an EMBL/GenBank/DDBJ whole genome shotgun (WGS) entry which is preliminary data.</text>
</comment>
<evidence type="ECO:0000313" key="2">
    <source>
        <dbReference type="EMBL" id="MCI47160.1"/>
    </source>
</evidence>
<feature type="non-terminal residue" evidence="2">
    <location>
        <position position="84"/>
    </location>
</feature>
<dbReference type="Proteomes" id="UP000265520">
    <property type="component" value="Unassembled WGS sequence"/>
</dbReference>
<organism evidence="2 3">
    <name type="scientific">Trifolium medium</name>
    <dbReference type="NCBI Taxonomy" id="97028"/>
    <lineage>
        <taxon>Eukaryota</taxon>
        <taxon>Viridiplantae</taxon>
        <taxon>Streptophyta</taxon>
        <taxon>Embryophyta</taxon>
        <taxon>Tracheophyta</taxon>
        <taxon>Spermatophyta</taxon>
        <taxon>Magnoliopsida</taxon>
        <taxon>eudicotyledons</taxon>
        <taxon>Gunneridae</taxon>
        <taxon>Pentapetalae</taxon>
        <taxon>rosids</taxon>
        <taxon>fabids</taxon>
        <taxon>Fabales</taxon>
        <taxon>Fabaceae</taxon>
        <taxon>Papilionoideae</taxon>
        <taxon>50 kb inversion clade</taxon>
        <taxon>NPAAA clade</taxon>
        <taxon>Hologalegina</taxon>
        <taxon>IRL clade</taxon>
        <taxon>Trifolieae</taxon>
        <taxon>Trifolium</taxon>
    </lineage>
</organism>